<keyword evidence="1" id="KW-0472">Membrane</keyword>
<protein>
    <submittedName>
        <fullName evidence="2">Uncharacterized protein</fullName>
    </submittedName>
</protein>
<evidence type="ECO:0000256" key="1">
    <source>
        <dbReference type="SAM" id="Phobius"/>
    </source>
</evidence>
<keyword evidence="3" id="KW-1185">Reference proteome</keyword>
<proteinExistence type="predicted"/>
<feature type="transmembrane region" description="Helical" evidence="1">
    <location>
        <begin position="52"/>
        <end position="69"/>
    </location>
</feature>
<organism evidence="2 3">
    <name type="scientific">Caenorhabditis nigoni</name>
    <dbReference type="NCBI Taxonomy" id="1611254"/>
    <lineage>
        <taxon>Eukaryota</taxon>
        <taxon>Metazoa</taxon>
        <taxon>Ecdysozoa</taxon>
        <taxon>Nematoda</taxon>
        <taxon>Chromadorea</taxon>
        <taxon>Rhabditida</taxon>
        <taxon>Rhabditina</taxon>
        <taxon>Rhabditomorpha</taxon>
        <taxon>Rhabditoidea</taxon>
        <taxon>Rhabditidae</taxon>
        <taxon>Peloderinae</taxon>
        <taxon>Caenorhabditis</taxon>
    </lineage>
</organism>
<gene>
    <name evidence="2" type="primary">Cnig_chr_I.g2219</name>
    <name evidence="2" type="ORF">B9Z55_002219</name>
</gene>
<evidence type="ECO:0000313" key="3">
    <source>
        <dbReference type="Proteomes" id="UP000230233"/>
    </source>
</evidence>
<feature type="transmembrane region" description="Helical" evidence="1">
    <location>
        <begin position="12"/>
        <end position="40"/>
    </location>
</feature>
<feature type="transmembrane region" description="Helical" evidence="1">
    <location>
        <begin position="112"/>
        <end position="136"/>
    </location>
</feature>
<feature type="transmembrane region" description="Helical" evidence="1">
    <location>
        <begin position="148"/>
        <end position="181"/>
    </location>
</feature>
<dbReference type="EMBL" id="PDUG01000001">
    <property type="protein sequence ID" value="PIC51889.1"/>
    <property type="molecule type" value="Genomic_DNA"/>
</dbReference>
<dbReference type="PANTHER" id="PTHR34152:SF3">
    <property type="entry name" value="CONSERVED PLASMA MEMBRANE PROTEIN-RELATED"/>
    <property type="match status" value="1"/>
</dbReference>
<dbReference type="AlphaFoldDB" id="A0A2G5VJA8"/>
<dbReference type="OrthoDB" id="6157510at2759"/>
<comment type="caution">
    <text evidence="2">The sequence shown here is derived from an EMBL/GenBank/DDBJ whole genome shotgun (WGS) entry which is preliminary data.</text>
</comment>
<name>A0A2G5VJA8_9PELO</name>
<reference evidence="3" key="1">
    <citation type="submission" date="2017-10" db="EMBL/GenBank/DDBJ databases">
        <title>Rapid genome shrinkage in a self-fertile nematode reveals novel sperm competition proteins.</title>
        <authorList>
            <person name="Yin D."/>
            <person name="Schwarz E.M."/>
            <person name="Thomas C.G."/>
            <person name="Felde R.L."/>
            <person name="Korf I.F."/>
            <person name="Cutter A.D."/>
            <person name="Schartner C.M."/>
            <person name="Ralston E.J."/>
            <person name="Meyer B.J."/>
            <person name="Haag E.S."/>
        </authorList>
    </citation>
    <scope>NUCLEOTIDE SEQUENCE [LARGE SCALE GENOMIC DNA]</scope>
    <source>
        <strain evidence="3">JU1422</strain>
    </source>
</reference>
<keyword evidence="1" id="KW-0812">Transmembrane</keyword>
<sequence>MTPSKSAVTSKIAFLTMLPCVIVITLFCLAIPLIMLTIGITKMDDCEADPRIPIWMVVVAVLMLIERLVGSVNTVKDRKFLKENPKPEFSEDGGNDALVDWKNRKKNNKSTLFAFLGSFVRLIQFVAVVVGCFWVFGIYSNSDRCNGYVFWTSYFYCLISIIFYIVSACILGCVCCCLAVLSSD</sequence>
<dbReference type="PANTHER" id="PTHR34152">
    <property type="entry name" value="PROTEIN CBG12353-RELATED"/>
    <property type="match status" value="1"/>
</dbReference>
<evidence type="ECO:0000313" key="2">
    <source>
        <dbReference type="EMBL" id="PIC51889.1"/>
    </source>
</evidence>
<accession>A0A2G5VJA8</accession>
<dbReference type="Proteomes" id="UP000230233">
    <property type="component" value="Chromosome I"/>
</dbReference>
<keyword evidence="1" id="KW-1133">Transmembrane helix</keyword>